<dbReference type="PANTHER" id="PTHR12124">
    <property type="entry name" value="POLYMYOSITIS/SCLERODERMA AUTOANTIGEN-RELATED"/>
    <property type="match status" value="1"/>
</dbReference>
<dbReference type="GO" id="GO:0071036">
    <property type="term" value="P:nuclear polyadenylation-dependent snoRNA catabolic process"/>
    <property type="evidence" value="ECO:0007669"/>
    <property type="project" value="TreeGrafter"/>
</dbReference>
<evidence type="ECO:0000313" key="5">
    <source>
        <dbReference type="Proteomes" id="UP000015105"/>
    </source>
</evidence>
<comment type="subcellular location">
    <subcellularLocation>
        <location evidence="1">Nucleus</location>
    </subcellularLocation>
</comment>
<dbReference type="GO" id="GO:0071044">
    <property type="term" value="P:histone mRNA catabolic process"/>
    <property type="evidence" value="ECO:0007669"/>
    <property type="project" value="TreeGrafter"/>
</dbReference>
<dbReference type="GO" id="GO:0071040">
    <property type="term" value="P:nuclear polyadenylation-dependent antisense transcript catabolic process"/>
    <property type="evidence" value="ECO:0007669"/>
    <property type="project" value="TreeGrafter"/>
</dbReference>
<dbReference type="PROSITE" id="PS50967">
    <property type="entry name" value="HRDC"/>
    <property type="match status" value="1"/>
</dbReference>
<dbReference type="InterPro" id="IPR045092">
    <property type="entry name" value="Rrp6-like"/>
</dbReference>
<dbReference type="FunFam" id="1.10.150.80:FF:000001">
    <property type="entry name" value="Putative exosome component 10"/>
    <property type="match status" value="1"/>
</dbReference>
<dbReference type="GO" id="GO:0000175">
    <property type="term" value="F:3'-5'-RNA exonuclease activity"/>
    <property type="evidence" value="ECO:0007669"/>
    <property type="project" value="InterPro"/>
</dbReference>
<keyword evidence="5" id="KW-1185">Reference proteome</keyword>
<dbReference type="InterPro" id="IPR002562">
    <property type="entry name" value="3'-5'_exonuclease_dom"/>
</dbReference>
<dbReference type="Proteomes" id="UP000015105">
    <property type="component" value="Chromosome 1D"/>
</dbReference>
<protein>
    <recommendedName>
        <fullName evidence="3">HRDC domain-containing protein</fullName>
    </recommendedName>
</protein>
<dbReference type="InterPro" id="IPR012337">
    <property type="entry name" value="RNaseH-like_sf"/>
</dbReference>
<evidence type="ECO:0000259" key="3">
    <source>
        <dbReference type="PROSITE" id="PS50967"/>
    </source>
</evidence>
<dbReference type="InterPro" id="IPR036397">
    <property type="entry name" value="RNaseH_sf"/>
</dbReference>
<accession>A0A452YAG8</accession>
<dbReference type="GO" id="GO:0071039">
    <property type="term" value="P:nuclear polyadenylation-dependent CUT catabolic process"/>
    <property type="evidence" value="ECO:0007669"/>
    <property type="project" value="TreeGrafter"/>
</dbReference>
<reference evidence="4" key="4">
    <citation type="submission" date="2019-03" db="UniProtKB">
        <authorList>
            <consortium name="EnsemblPlants"/>
        </authorList>
    </citation>
    <scope>IDENTIFICATION</scope>
</reference>
<dbReference type="Pfam" id="PF01612">
    <property type="entry name" value="DNA_pol_A_exo1"/>
    <property type="match status" value="1"/>
</dbReference>
<dbReference type="GO" id="GO:0071035">
    <property type="term" value="P:nuclear polyadenylation-dependent rRNA catabolic process"/>
    <property type="evidence" value="ECO:0007669"/>
    <property type="project" value="TreeGrafter"/>
</dbReference>
<dbReference type="Pfam" id="PF00570">
    <property type="entry name" value="HRDC"/>
    <property type="match status" value="1"/>
</dbReference>
<dbReference type="SUPFAM" id="SSF53098">
    <property type="entry name" value="Ribonuclease H-like"/>
    <property type="match status" value="1"/>
</dbReference>
<dbReference type="SMART" id="SM00341">
    <property type="entry name" value="HRDC"/>
    <property type="match status" value="1"/>
</dbReference>
<feature type="domain" description="HRDC" evidence="3">
    <location>
        <begin position="192"/>
        <end position="272"/>
    </location>
</feature>
<dbReference type="GO" id="GO:0000176">
    <property type="term" value="C:nuclear exosome (RNase complex)"/>
    <property type="evidence" value="ECO:0007669"/>
    <property type="project" value="TreeGrafter"/>
</dbReference>
<organism evidence="4 5">
    <name type="scientific">Aegilops tauschii subsp. strangulata</name>
    <name type="common">Goatgrass</name>
    <dbReference type="NCBI Taxonomy" id="200361"/>
    <lineage>
        <taxon>Eukaryota</taxon>
        <taxon>Viridiplantae</taxon>
        <taxon>Streptophyta</taxon>
        <taxon>Embryophyta</taxon>
        <taxon>Tracheophyta</taxon>
        <taxon>Spermatophyta</taxon>
        <taxon>Magnoliopsida</taxon>
        <taxon>Liliopsida</taxon>
        <taxon>Poales</taxon>
        <taxon>Poaceae</taxon>
        <taxon>BOP clade</taxon>
        <taxon>Pooideae</taxon>
        <taxon>Triticodae</taxon>
        <taxon>Triticeae</taxon>
        <taxon>Triticinae</taxon>
        <taxon>Aegilops</taxon>
    </lineage>
</organism>
<evidence type="ECO:0000256" key="1">
    <source>
        <dbReference type="ARBA" id="ARBA00004123"/>
    </source>
</evidence>
<dbReference type="InterPro" id="IPR044876">
    <property type="entry name" value="HRDC_dom_sf"/>
</dbReference>
<dbReference type="GO" id="GO:0071037">
    <property type="term" value="P:nuclear polyadenylation-dependent snRNA catabolic process"/>
    <property type="evidence" value="ECO:0007669"/>
    <property type="project" value="TreeGrafter"/>
</dbReference>
<evidence type="ECO:0000256" key="2">
    <source>
        <dbReference type="ARBA" id="ARBA00023242"/>
    </source>
</evidence>
<dbReference type="GO" id="GO:0071038">
    <property type="term" value="P:TRAMP-dependent tRNA surveillance pathway"/>
    <property type="evidence" value="ECO:0007669"/>
    <property type="project" value="TreeGrafter"/>
</dbReference>
<dbReference type="SMART" id="SM00474">
    <property type="entry name" value="35EXOc"/>
    <property type="match status" value="1"/>
</dbReference>
<reference evidence="4" key="3">
    <citation type="journal article" date="2017" name="Nature">
        <title>Genome sequence of the progenitor of the wheat D genome Aegilops tauschii.</title>
        <authorList>
            <person name="Luo M.C."/>
            <person name="Gu Y.Q."/>
            <person name="Puiu D."/>
            <person name="Wang H."/>
            <person name="Twardziok S.O."/>
            <person name="Deal K.R."/>
            <person name="Huo N."/>
            <person name="Zhu T."/>
            <person name="Wang L."/>
            <person name="Wang Y."/>
            <person name="McGuire P.E."/>
            <person name="Liu S."/>
            <person name="Long H."/>
            <person name="Ramasamy R.K."/>
            <person name="Rodriguez J.C."/>
            <person name="Van S.L."/>
            <person name="Yuan L."/>
            <person name="Wang Z."/>
            <person name="Xia Z."/>
            <person name="Xiao L."/>
            <person name="Anderson O.D."/>
            <person name="Ouyang S."/>
            <person name="Liang Y."/>
            <person name="Zimin A.V."/>
            <person name="Pertea G."/>
            <person name="Qi P."/>
            <person name="Bennetzen J.L."/>
            <person name="Dai X."/>
            <person name="Dawson M.W."/>
            <person name="Muller H.G."/>
            <person name="Kugler K."/>
            <person name="Rivarola-Duarte L."/>
            <person name="Spannagl M."/>
            <person name="Mayer K.F.X."/>
            <person name="Lu F.H."/>
            <person name="Bevan M.W."/>
            <person name="Leroy P."/>
            <person name="Li P."/>
            <person name="You F.M."/>
            <person name="Sun Q."/>
            <person name="Liu Z."/>
            <person name="Lyons E."/>
            <person name="Wicker T."/>
            <person name="Salzberg S.L."/>
            <person name="Devos K.M."/>
            <person name="Dvorak J."/>
        </authorList>
    </citation>
    <scope>NUCLEOTIDE SEQUENCE [LARGE SCALE GENOMIC DNA]</scope>
    <source>
        <strain evidence="4">cv. AL8/78</strain>
    </source>
</reference>
<dbReference type="Gramene" id="AET1Gv20355900.15">
    <property type="protein sequence ID" value="AET1Gv20355900.15"/>
    <property type="gene ID" value="AET1Gv20355900"/>
</dbReference>
<name>A0A452YAG8_AEGTS</name>
<dbReference type="AlphaFoldDB" id="A0A452YAG8"/>
<reference evidence="5" key="1">
    <citation type="journal article" date="2014" name="Science">
        <title>Ancient hybridizations among the ancestral genomes of bread wheat.</title>
        <authorList>
            <consortium name="International Wheat Genome Sequencing Consortium,"/>
            <person name="Marcussen T."/>
            <person name="Sandve S.R."/>
            <person name="Heier L."/>
            <person name="Spannagl M."/>
            <person name="Pfeifer M."/>
            <person name="Jakobsen K.S."/>
            <person name="Wulff B.B."/>
            <person name="Steuernagel B."/>
            <person name="Mayer K.F."/>
            <person name="Olsen O.A."/>
        </authorList>
    </citation>
    <scope>NUCLEOTIDE SEQUENCE [LARGE SCALE GENOMIC DNA]</scope>
    <source>
        <strain evidence="5">cv. AL8/78</strain>
    </source>
</reference>
<keyword evidence="2" id="KW-0539">Nucleus</keyword>
<dbReference type="GO" id="GO:0003727">
    <property type="term" value="F:single-stranded RNA binding"/>
    <property type="evidence" value="ECO:0007669"/>
    <property type="project" value="TreeGrafter"/>
</dbReference>
<proteinExistence type="predicted"/>
<dbReference type="GO" id="GO:0000166">
    <property type="term" value="F:nucleotide binding"/>
    <property type="evidence" value="ECO:0007669"/>
    <property type="project" value="InterPro"/>
</dbReference>
<dbReference type="GO" id="GO:0000467">
    <property type="term" value="P:exonucleolytic trimming to generate mature 3'-end of 5.8S rRNA from tricistronic rRNA transcript (SSU-rRNA, 5.8S rRNA, LSU-rRNA)"/>
    <property type="evidence" value="ECO:0007669"/>
    <property type="project" value="InterPro"/>
</dbReference>
<dbReference type="Gene3D" id="1.10.150.80">
    <property type="entry name" value="HRDC domain"/>
    <property type="match status" value="1"/>
</dbReference>
<dbReference type="GO" id="GO:0071051">
    <property type="term" value="P:poly(A)-dependent snoRNA 3'-end processing"/>
    <property type="evidence" value="ECO:0007669"/>
    <property type="project" value="TreeGrafter"/>
</dbReference>
<sequence>VDLEHNHYRSFQGLTCLMQISTRTEDFIVDTLKLRNCLGENLREVFQDPTKKKVMHGAGRDIIWLQRDFGIYVCNLFDTGQASRILQMDRNSLEHLLQYFCGVTANKEYQSADWRLRPLPDEMTKYAREDTHYLLYIYDLMRLRLVNESSGDDLLLEVCKRSNEICLQLYEKELLTDSSYLYIHGLKENDLSARQLAVLAGLYKWRDGVARAEDESTGYILPNKTLLEIAKQMPVTTGRLKRTVKSKNKFLEHYLGHVITIIRNAVANANAFESIAEQLKKGRLEELMAAEAKDGSEDTEMIPAVDADSNESNLQLIAEPDVAPTVITNVHTASFCTGNVTSGASLGNLQLDNITPETKSFGALPGATGQADTVIPSNGGGQQQVRKSFAFVCYISSAVSVSKQLHCSGNKGNSSSIKETYGFWCSVRKTLYRKKA</sequence>
<reference evidence="5" key="2">
    <citation type="journal article" date="2017" name="Nat. Plants">
        <title>The Aegilops tauschii genome reveals multiple impacts of transposons.</title>
        <authorList>
            <person name="Zhao G."/>
            <person name="Zou C."/>
            <person name="Li K."/>
            <person name="Wang K."/>
            <person name="Li T."/>
            <person name="Gao L."/>
            <person name="Zhang X."/>
            <person name="Wang H."/>
            <person name="Yang Z."/>
            <person name="Liu X."/>
            <person name="Jiang W."/>
            <person name="Mao L."/>
            <person name="Kong X."/>
            <person name="Jiao Y."/>
            <person name="Jia J."/>
        </authorList>
    </citation>
    <scope>NUCLEOTIDE SEQUENCE [LARGE SCALE GENOMIC DNA]</scope>
    <source>
        <strain evidence="5">cv. AL8/78</strain>
    </source>
</reference>
<dbReference type="InterPro" id="IPR010997">
    <property type="entry name" value="HRDC-like_sf"/>
</dbReference>
<dbReference type="GO" id="GO:0005730">
    <property type="term" value="C:nucleolus"/>
    <property type="evidence" value="ECO:0007669"/>
    <property type="project" value="TreeGrafter"/>
</dbReference>
<dbReference type="PANTHER" id="PTHR12124:SF47">
    <property type="entry name" value="EXOSOME COMPONENT 10"/>
    <property type="match status" value="1"/>
</dbReference>
<evidence type="ECO:0000313" key="4">
    <source>
        <dbReference type="EnsemblPlants" id="AET1Gv20355900.15"/>
    </source>
</evidence>
<dbReference type="Gene3D" id="3.30.420.10">
    <property type="entry name" value="Ribonuclease H-like superfamily/Ribonuclease H"/>
    <property type="match status" value="1"/>
</dbReference>
<dbReference type="SUPFAM" id="SSF47819">
    <property type="entry name" value="HRDC-like"/>
    <property type="match status" value="1"/>
</dbReference>
<reference evidence="4" key="5">
    <citation type="journal article" date="2021" name="G3 (Bethesda)">
        <title>Aegilops tauschii genome assembly Aet v5.0 features greater sequence contiguity and improved annotation.</title>
        <authorList>
            <person name="Wang L."/>
            <person name="Zhu T."/>
            <person name="Rodriguez J.C."/>
            <person name="Deal K.R."/>
            <person name="Dubcovsky J."/>
            <person name="McGuire P.E."/>
            <person name="Lux T."/>
            <person name="Spannagl M."/>
            <person name="Mayer K.F.X."/>
            <person name="Baldrich P."/>
            <person name="Meyers B.C."/>
            <person name="Huo N."/>
            <person name="Gu Y.Q."/>
            <person name="Zhou H."/>
            <person name="Devos K.M."/>
            <person name="Bennetzen J.L."/>
            <person name="Unver T."/>
            <person name="Budak H."/>
            <person name="Gulick P.J."/>
            <person name="Galiba G."/>
            <person name="Kalapos B."/>
            <person name="Nelson D.R."/>
            <person name="Li P."/>
            <person name="You F.M."/>
            <person name="Luo M.C."/>
            <person name="Dvorak J."/>
        </authorList>
    </citation>
    <scope>NUCLEOTIDE SEQUENCE [LARGE SCALE GENOMIC DNA]</scope>
    <source>
        <strain evidence="4">cv. AL8/78</strain>
    </source>
</reference>
<dbReference type="InterPro" id="IPR002121">
    <property type="entry name" value="HRDC_dom"/>
</dbReference>
<dbReference type="EnsemblPlants" id="AET1Gv20355900.15">
    <property type="protein sequence ID" value="AET1Gv20355900.15"/>
    <property type="gene ID" value="AET1Gv20355900"/>
</dbReference>